<reference evidence="2" key="1">
    <citation type="journal article" date="2020" name="Fungal Divers.">
        <title>Resolving the Mortierellaceae phylogeny through synthesis of multi-gene phylogenetics and phylogenomics.</title>
        <authorList>
            <person name="Vandepol N."/>
            <person name="Liber J."/>
            <person name="Desiro A."/>
            <person name="Na H."/>
            <person name="Kennedy M."/>
            <person name="Barry K."/>
            <person name="Grigoriev I.V."/>
            <person name="Miller A.N."/>
            <person name="O'Donnell K."/>
            <person name="Stajich J.E."/>
            <person name="Bonito G."/>
        </authorList>
    </citation>
    <scope>NUCLEOTIDE SEQUENCE</scope>
    <source>
        <strain evidence="2">NRRL 2769</strain>
    </source>
</reference>
<dbReference type="AlphaFoldDB" id="A0A9P6MUZ4"/>
<dbReference type="Gene3D" id="2.70.50.70">
    <property type="match status" value="1"/>
</dbReference>
<gene>
    <name evidence="2" type="ORF">BGZ80_010849</name>
</gene>
<accession>A0A9P6MUZ4</accession>
<evidence type="ECO:0000256" key="1">
    <source>
        <dbReference type="SAM" id="MobiDB-lite"/>
    </source>
</evidence>
<keyword evidence="3" id="KW-1185">Reference proteome</keyword>
<protein>
    <recommendedName>
        <fullName evidence="4">Endoglucanase</fullName>
    </recommendedName>
</protein>
<dbReference type="EMBL" id="JAAAID010000800">
    <property type="protein sequence ID" value="KAG0013804.1"/>
    <property type="molecule type" value="Genomic_DNA"/>
</dbReference>
<proteinExistence type="predicted"/>
<name>A0A9P6MUZ4_9FUNG</name>
<dbReference type="PANTHER" id="PTHR36182">
    <property type="entry name" value="PROTEIN, PUTATIVE (AFU_ORTHOLOGUE AFUA_6G10930)-RELATED"/>
    <property type="match status" value="1"/>
</dbReference>
<evidence type="ECO:0000313" key="3">
    <source>
        <dbReference type="Proteomes" id="UP000703661"/>
    </source>
</evidence>
<dbReference type="Proteomes" id="UP000703661">
    <property type="component" value="Unassembled WGS sequence"/>
</dbReference>
<dbReference type="PANTHER" id="PTHR36182:SF1">
    <property type="entry name" value="PROTEIN, PUTATIVE (AFU_ORTHOLOGUE AFUA_6G10930)-RELATED"/>
    <property type="match status" value="1"/>
</dbReference>
<comment type="caution">
    <text evidence="2">The sequence shown here is derived from an EMBL/GenBank/DDBJ whole genome shotgun (WGS) entry which is preliminary data.</text>
</comment>
<organism evidence="2 3">
    <name type="scientific">Entomortierella chlamydospora</name>
    <dbReference type="NCBI Taxonomy" id="101097"/>
    <lineage>
        <taxon>Eukaryota</taxon>
        <taxon>Fungi</taxon>
        <taxon>Fungi incertae sedis</taxon>
        <taxon>Mucoromycota</taxon>
        <taxon>Mortierellomycotina</taxon>
        <taxon>Mortierellomycetes</taxon>
        <taxon>Mortierellales</taxon>
        <taxon>Mortierellaceae</taxon>
        <taxon>Entomortierella</taxon>
    </lineage>
</organism>
<evidence type="ECO:0000313" key="2">
    <source>
        <dbReference type="EMBL" id="KAG0013804.1"/>
    </source>
</evidence>
<sequence>MASATAHMGMLYPTPRGGYGTKQYNGRIHAFIGYKDSAWNMRFPCGGYAPGPVTNMKAGQRVNVRFFAPGMKDKDIKTQPKLTSPDRQFSQARHGGGLCEFSLSTDGGKTYHLIGRYTKTCPDVYYEWPVKIPDNAPSCTEKNSCLFVWSWTANILPQYYHNCADIHLTGVKGGKLSNKSIQIVDFPGHRQGVTAPGDGIKDKASTGPNPKEVAKNLNGTF</sequence>
<feature type="region of interest" description="Disordered" evidence="1">
    <location>
        <begin position="194"/>
        <end position="221"/>
    </location>
</feature>
<evidence type="ECO:0008006" key="4">
    <source>
        <dbReference type="Google" id="ProtNLM"/>
    </source>
</evidence>